<reference evidence="1 2" key="1">
    <citation type="journal article" date="2015" name="J. Microbiol.">
        <title>Sphingosinicella ginsenosidimutans sp. nov., with ginsenoside converting activity.</title>
        <authorList>
            <person name="Kim J.K."/>
            <person name="Kang M.S."/>
            <person name="Park S.C."/>
            <person name="Kim K.M."/>
            <person name="Choi K."/>
            <person name="Yoon M.H."/>
            <person name="Im W.T."/>
        </authorList>
    </citation>
    <scope>NUCLEOTIDE SEQUENCE [LARGE SCALE GENOMIC DNA]</scope>
    <source>
        <strain evidence="1 2">BS-11</strain>
    </source>
</reference>
<sequence length="99" mass="10971">MFRATVHLDERANVADETESLRAGAERSGLDPAVANVLSANFAEVLVSLVENGRKLKAQGSQLDVTRKFEGKSYSVTLKFGAGSRPRFFAQLWRFLRGR</sequence>
<accession>A0A5C6TXU8</accession>
<organism evidence="1 2">
    <name type="scientific">Allosphingosinicella ginsenosidimutans</name>
    <dbReference type="NCBI Taxonomy" id="1176539"/>
    <lineage>
        <taxon>Bacteria</taxon>
        <taxon>Pseudomonadati</taxon>
        <taxon>Pseudomonadota</taxon>
        <taxon>Alphaproteobacteria</taxon>
        <taxon>Sphingomonadales</taxon>
        <taxon>Sphingomonadaceae</taxon>
        <taxon>Allosphingosinicella</taxon>
    </lineage>
</organism>
<comment type="caution">
    <text evidence="1">The sequence shown here is derived from an EMBL/GenBank/DDBJ whole genome shotgun (WGS) entry which is preliminary data.</text>
</comment>
<dbReference type="EMBL" id="VOQQ01000001">
    <property type="protein sequence ID" value="TXC64701.1"/>
    <property type="molecule type" value="Genomic_DNA"/>
</dbReference>
<keyword evidence="2" id="KW-1185">Reference proteome</keyword>
<dbReference type="AlphaFoldDB" id="A0A5C6TXU8"/>
<protein>
    <submittedName>
        <fullName evidence="1">Uncharacterized protein</fullName>
    </submittedName>
</protein>
<evidence type="ECO:0000313" key="2">
    <source>
        <dbReference type="Proteomes" id="UP000321249"/>
    </source>
</evidence>
<proteinExistence type="predicted"/>
<evidence type="ECO:0000313" key="1">
    <source>
        <dbReference type="EMBL" id="TXC64701.1"/>
    </source>
</evidence>
<gene>
    <name evidence="1" type="ORF">FRZ32_14210</name>
</gene>
<name>A0A5C6TXU8_9SPHN</name>
<dbReference type="RefSeq" id="WP_147044124.1">
    <property type="nucleotide sequence ID" value="NZ_BAABIR010000001.1"/>
</dbReference>
<dbReference type="Proteomes" id="UP000321249">
    <property type="component" value="Unassembled WGS sequence"/>
</dbReference>